<dbReference type="OrthoDB" id="2446883at2759"/>
<accession>A0A9N8YKH2</accession>
<organism evidence="1 2">
    <name type="scientific">Diversispora eburnea</name>
    <dbReference type="NCBI Taxonomy" id="1213867"/>
    <lineage>
        <taxon>Eukaryota</taxon>
        <taxon>Fungi</taxon>
        <taxon>Fungi incertae sedis</taxon>
        <taxon>Mucoromycota</taxon>
        <taxon>Glomeromycotina</taxon>
        <taxon>Glomeromycetes</taxon>
        <taxon>Diversisporales</taxon>
        <taxon>Diversisporaceae</taxon>
        <taxon>Diversispora</taxon>
    </lineage>
</organism>
<comment type="caution">
    <text evidence="1">The sequence shown here is derived from an EMBL/GenBank/DDBJ whole genome shotgun (WGS) entry which is preliminary data.</text>
</comment>
<proteinExistence type="predicted"/>
<protein>
    <submittedName>
        <fullName evidence="1">5346_t:CDS:1</fullName>
    </submittedName>
</protein>
<dbReference type="EMBL" id="CAJVPK010000026">
    <property type="protein sequence ID" value="CAG8434539.1"/>
    <property type="molecule type" value="Genomic_DNA"/>
</dbReference>
<gene>
    <name evidence="1" type="ORF">DEBURN_LOCUS725</name>
</gene>
<name>A0A9N8YKH2_9GLOM</name>
<keyword evidence="2" id="KW-1185">Reference proteome</keyword>
<evidence type="ECO:0000313" key="2">
    <source>
        <dbReference type="Proteomes" id="UP000789706"/>
    </source>
</evidence>
<sequence length="187" mass="21972">MAGNKAGRRINYARYSRISKPNSVYMCDLIEIPYDEQNLLENETFRMQTWEPDLEIKVENPNLKAKEPDLERKFENLNLKAKEPVHEQYPENVSADPDLERFAVFCYIIDDDWEDGEEQAKNAIAYSHLLESKNLDASKGTHILLVHGEIVRYGEEITSVEYNQLAEDYPRMYYVPIVRKIVRVRNQ</sequence>
<reference evidence="1" key="1">
    <citation type="submission" date="2021-06" db="EMBL/GenBank/DDBJ databases">
        <authorList>
            <person name="Kallberg Y."/>
            <person name="Tangrot J."/>
            <person name="Rosling A."/>
        </authorList>
    </citation>
    <scope>NUCLEOTIDE SEQUENCE</scope>
    <source>
        <strain evidence="1">AZ414A</strain>
    </source>
</reference>
<evidence type="ECO:0000313" key="1">
    <source>
        <dbReference type="EMBL" id="CAG8434539.1"/>
    </source>
</evidence>
<dbReference type="AlphaFoldDB" id="A0A9N8YKH2"/>
<dbReference type="Proteomes" id="UP000789706">
    <property type="component" value="Unassembled WGS sequence"/>
</dbReference>